<dbReference type="EMBL" id="JAEPRA010000025">
    <property type="protein sequence ID" value="KAG2172174.1"/>
    <property type="molecule type" value="Genomic_DNA"/>
</dbReference>
<organism evidence="5 6">
    <name type="scientific">Umbelopsis vinacea</name>
    <dbReference type="NCBI Taxonomy" id="44442"/>
    <lineage>
        <taxon>Eukaryota</taxon>
        <taxon>Fungi</taxon>
        <taxon>Fungi incertae sedis</taxon>
        <taxon>Mucoromycota</taxon>
        <taxon>Mucoromycotina</taxon>
        <taxon>Umbelopsidomycetes</taxon>
        <taxon>Umbelopsidales</taxon>
        <taxon>Umbelopsidaceae</taxon>
        <taxon>Umbelopsis</taxon>
    </lineage>
</organism>
<dbReference type="InterPro" id="IPR027417">
    <property type="entry name" value="P-loop_NTPase"/>
</dbReference>
<comment type="similarity">
    <text evidence="3">Belongs to the KTI12 family.</text>
</comment>
<sequence>MPLIILTGFPCSGKTRRSEEIKKFFEERCKAEKKKLRIHIVNDEALGISKSAYKEAREEKKARGALMSAVERLVSKDDLVIADGMNYIKGFRYQLYCVARAISTPHCVVHCGTPINMAREWNSERSEGAYPEDVFEELITRYEEPDGRNRWDSPLFTVIYDDVSVPQANLWDAIILKKPPPPNLSTVTKPVSETNFLYELDKMTLDVINCVLETQKNQGQGGLPMVVPRSSNKVINPARAITMSELRRHRRQFTTMNKLHTSSNIDVVADMFVDYLNTNLSN</sequence>
<comment type="caution">
    <text evidence="5">The sequence shown here is derived from an EMBL/GenBank/DDBJ whole genome shotgun (WGS) entry which is preliminary data.</text>
</comment>
<comment type="subunit">
    <text evidence="4">Interacts with the elongator complex.</text>
</comment>
<evidence type="ECO:0000256" key="4">
    <source>
        <dbReference type="ARBA" id="ARBA00063730"/>
    </source>
</evidence>
<dbReference type="SUPFAM" id="SSF52540">
    <property type="entry name" value="P-loop containing nucleoside triphosphate hydrolases"/>
    <property type="match status" value="1"/>
</dbReference>
<dbReference type="AlphaFoldDB" id="A0A8H7PEH1"/>
<keyword evidence="2" id="KW-0067">ATP-binding</keyword>
<evidence type="ECO:0000256" key="1">
    <source>
        <dbReference type="ARBA" id="ARBA00022741"/>
    </source>
</evidence>
<evidence type="ECO:0000256" key="2">
    <source>
        <dbReference type="ARBA" id="ARBA00022840"/>
    </source>
</evidence>
<evidence type="ECO:0000256" key="3">
    <source>
        <dbReference type="ARBA" id="ARBA00025768"/>
    </source>
</evidence>
<protein>
    <recommendedName>
        <fullName evidence="7">Chromatin associated protein KTI12</fullName>
    </recommendedName>
</protein>
<proteinExistence type="inferred from homology"/>
<dbReference type="InterPro" id="IPR013641">
    <property type="entry name" value="KTI12/PSTK"/>
</dbReference>
<keyword evidence="6" id="KW-1185">Reference proteome</keyword>
<accession>A0A8H7PEH1</accession>
<dbReference type="GO" id="GO:0006357">
    <property type="term" value="P:regulation of transcription by RNA polymerase II"/>
    <property type="evidence" value="ECO:0007669"/>
    <property type="project" value="UniProtKB-ARBA"/>
</dbReference>
<gene>
    <name evidence="5" type="ORF">INT44_005545</name>
</gene>
<dbReference type="GO" id="GO:0006400">
    <property type="term" value="P:tRNA modification"/>
    <property type="evidence" value="ECO:0007669"/>
    <property type="project" value="UniProtKB-ARBA"/>
</dbReference>
<evidence type="ECO:0000313" key="5">
    <source>
        <dbReference type="EMBL" id="KAG2172174.1"/>
    </source>
</evidence>
<dbReference type="OrthoDB" id="9972657at2759"/>
<keyword evidence="1" id="KW-0547">Nucleotide-binding</keyword>
<dbReference type="GO" id="GO:0005524">
    <property type="term" value="F:ATP binding"/>
    <property type="evidence" value="ECO:0007669"/>
    <property type="project" value="UniProtKB-KW"/>
</dbReference>
<dbReference type="Gene3D" id="3.40.50.300">
    <property type="entry name" value="P-loop containing nucleotide triphosphate hydrolases"/>
    <property type="match status" value="1"/>
</dbReference>
<dbReference type="PANTHER" id="PTHR12435">
    <property type="match status" value="1"/>
</dbReference>
<reference evidence="5" key="1">
    <citation type="submission" date="2020-12" db="EMBL/GenBank/DDBJ databases">
        <title>Metabolic potential, ecology and presence of endohyphal bacteria is reflected in genomic diversity of Mucoromycotina.</title>
        <authorList>
            <person name="Muszewska A."/>
            <person name="Okrasinska A."/>
            <person name="Steczkiewicz K."/>
            <person name="Drgas O."/>
            <person name="Orlowska M."/>
            <person name="Perlinska-Lenart U."/>
            <person name="Aleksandrzak-Piekarczyk T."/>
            <person name="Szatraj K."/>
            <person name="Zielenkiewicz U."/>
            <person name="Pilsyk S."/>
            <person name="Malc E."/>
            <person name="Mieczkowski P."/>
            <person name="Kruszewska J.S."/>
            <person name="Biernat P."/>
            <person name="Pawlowska J."/>
        </authorList>
    </citation>
    <scope>NUCLEOTIDE SEQUENCE</scope>
    <source>
        <strain evidence="5">WA0000051536</strain>
    </source>
</reference>
<evidence type="ECO:0008006" key="7">
    <source>
        <dbReference type="Google" id="ProtNLM"/>
    </source>
</evidence>
<name>A0A8H7PEH1_9FUNG</name>
<dbReference type="Proteomes" id="UP000612746">
    <property type="component" value="Unassembled WGS sequence"/>
</dbReference>
<dbReference type="Pfam" id="PF08433">
    <property type="entry name" value="KTI12"/>
    <property type="match status" value="1"/>
</dbReference>
<evidence type="ECO:0000313" key="6">
    <source>
        <dbReference type="Proteomes" id="UP000612746"/>
    </source>
</evidence>
<dbReference type="FunFam" id="3.40.50.300:FF:000827">
    <property type="entry name" value="KTI12 chromatin-associated homolog"/>
    <property type="match status" value="1"/>
</dbReference>